<gene>
    <name evidence="1" type="ORF">CLAFUR5_10909</name>
</gene>
<organism evidence="1 2">
    <name type="scientific">Passalora fulva</name>
    <name type="common">Tomato leaf mold</name>
    <name type="synonym">Cladosporium fulvum</name>
    <dbReference type="NCBI Taxonomy" id="5499"/>
    <lineage>
        <taxon>Eukaryota</taxon>
        <taxon>Fungi</taxon>
        <taxon>Dikarya</taxon>
        <taxon>Ascomycota</taxon>
        <taxon>Pezizomycotina</taxon>
        <taxon>Dothideomycetes</taxon>
        <taxon>Dothideomycetidae</taxon>
        <taxon>Mycosphaerellales</taxon>
        <taxon>Mycosphaerellaceae</taxon>
        <taxon>Fulvia</taxon>
    </lineage>
</organism>
<dbReference type="AlphaFoldDB" id="A0A9Q8USX6"/>
<name>A0A9Q8USX6_PASFU</name>
<dbReference type="GeneID" id="71990787"/>
<dbReference type="RefSeq" id="XP_047765617.1">
    <property type="nucleotide sequence ID" value="XM_047910057.1"/>
</dbReference>
<dbReference type="InterPro" id="IPR038883">
    <property type="entry name" value="AN11006-like"/>
</dbReference>
<evidence type="ECO:0000313" key="1">
    <source>
        <dbReference type="EMBL" id="UJO21251.1"/>
    </source>
</evidence>
<reference evidence="1" key="2">
    <citation type="journal article" date="2022" name="Microb. Genom.">
        <title>A chromosome-scale genome assembly of the tomato pathogen Cladosporium fulvum reveals a compartmentalized genome architecture and the presence of a dispensable chromosome.</title>
        <authorList>
            <person name="Zaccaron A.Z."/>
            <person name="Chen L.H."/>
            <person name="Samaras A."/>
            <person name="Stergiopoulos I."/>
        </authorList>
    </citation>
    <scope>NUCLEOTIDE SEQUENCE</scope>
    <source>
        <strain evidence="1">Race5_Kim</strain>
    </source>
</reference>
<dbReference type="OrthoDB" id="5413827at2759"/>
<dbReference type="Proteomes" id="UP000756132">
    <property type="component" value="Chromosome 8"/>
</dbReference>
<dbReference type="PANTHER" id="PTHR42085:SF8">
    <property type="entry name" value="F-BOX DOMAIN-CONTAINING PROTEIN"/>
    <property type="match status" value="1"/>
</dbReference>
<dbReference type="KEGG" id="ffu:CLAFUR5_10909"/>
<sequence length="252" mass="29260">MPSHRKDKLQFVEVTPDGQVTFSAVRRKVSLDAGLESKAMQASPLLSLPPEILNDILNYTLVDYYAIRLCASETSIRYIDKHTGRPCYKTSVNSFAKFAEPPLLSTSKWLRKTGLPMFYGANIFNLASFKDTEYFLTSIGLRKSRMIRHLFGSDGQKHHMWRRSVARYAEKCRIRFKLFLRPGVLRFAVKHKAYPDKLFWLDFRSCTALVTNRKGNDLRMLPETACFKVKKKRTRKKRTRQRVVPTAIKMKS</sequence>
<evidence type="ECO:0008006" key="3">
    <source>
        <dbReference type="Google" id="ProtNLM"/>
    </source>
</evidence>
<proteinExistence type="predicted"/>
<accession>A0A9Q8USX6</accession>
<protein>
    <recommendedName>
        <fullName evidence="3">F-box domain-containing protein</fullName>
    </recommendedName>
</protein>
<dbReference type="PANTHER" id="PTHR42085">
    <property type="entry name" value="F-BOX DOMAIN-CONTAINING PROTEIN"/>
    <property type="match status" value="1"/>
</dbReference>
<reference evidence="1" key="1">
    <citation type="submission" date="2021-12" db="EMBL/GenBank/DDBJ databases">
        <authorList>
            <person name="Zaccaron A."/>
            <person name="Stergiopoulos I."/>
        </authorList>
    </citation>
    <scope>NUCLEOTIDE SEQUENCE</scope>
    <source>
        <strain evidence="1">Race5_Kim</strain>
    </source>
</reference>
<dbReference type="EMBL" id="CP090170">
    <property type="protein sequence ID" value="UJO21251.1"/>
    <property type="molecule type" value="Genomic_DNA"/>
</dbReference>
<keyword evidence="2" id="KW-1185">Reference proteome</keyword>
<evidence type="ECO:0000313" key="2">
    <source>
        <dbReference type="Proteomes" id="UP000756132"/>
    </source>
</evidence>